<evidence type="ECO:0000256" key="1">
    <source>
        <dbReference type="ARBA" id="ARBA00010518"/>
    </source>
</evidence>
<dbReference type="PROSITE" id="PS51732">
    <property type="entry name" value="ASN_GLN_ASE_3"/>
    <property type="match status" value="1"/>
</dbReference>
<dbReference type="InterPro" id="IPR027475">
    <property type="entry name" value="Asparaginase/glutaminase_AS2"/>
</dbReference>
<evidence type="ECO:0000256" key="3">
    <source>
        <dbReference type="PROSITE-ProRule" id="PRU10100"/>
    </source>
</evidence>
<dbReference type="EMBL" id="BTFW01000001">
    <property type="protein sequence ID" value="GMM59635.1"/>
    <property type="molecule type" value="Genomic_DNA"/>
</dbReference>
<name>A0ABQ6P329_9SPHN</name>
<dbReference type="PROSITE" id="PS00917">
    <property type="entry name" value="ASN_GLN_ASE_2"/>
    <property type="match status" value="1"/>
</dbReference>
<dbReference type="InterPro" id="IPR036152">
    <property type="entry name" value="Asp/glu_Ase-like_sf"/>
</dbReference>
<keyword evidence="2" id="KW-0378">Hydrolase</keyword>
<dbReference type="Gene3D" id="3.40.50.1170">
    <property type="entry name" value="L-asparaginase, N-terminal domain"/>
    <property type="match status" value="1"/>
</dbReference>
<comment type="similarity">
    <text evidence="1">Belongs to the asparaginase 1 family.</text>
</comment>
<dbReference type="Pfam" id="PF00710">
    <property type="entry name" value="Asparaginase"/>
    <property type="match status" value="1"/>
</dbReference>
<dbReference type="SUPFAM" id="SSF53774">
    <property type="entry name" value="Glutaminase/Asparaginase"/>
    <property type="match status" value="1"/>
</dbReference>
<dbReference type="InterPro" id="IPR006034">
    <property type="entry name" value="Asparaginase/glutaminase-like"/>
</dbReference>
<dbReference type="PANTHER" id="PTHR11707:SF28">
    <property type="entry name" value="60 KDA LYSOPHOSPHOLIPASE"/>
    <property type="match status" value="1"/>
</dbReference>
<dbReference type="PIRSF" id="PIRSF500176">
    <property type="entry name" value="L_ASNase"/>
    <property type="match status" value="1"/>
</dbReference>
<evidence type="ECO:0000256" key="2">
    <source>
        <dbReference type="ARBA" id="ARBA00022801"/>
    </source>
</evidence>
<feature type="active site" evidence="3">
    <location>
        <position position="91"/>
    </location>
</feature>
<keyword evidence="7" id="KW-1185">Reference proteome</keyword>
<evidence type="ECO:0000313" key="6">
    <source>
        <dbReference type="EMBL" id="GMM59635.1"/>
    </source>
</evidence>
<dbReference type="PANTHER" id="PTHR11707">
    <property type="entry name" value="L-ASPARAGINASE"/>
    <property type="match status" value="1"/>
</dbReference>
<protein>
    <submittedName>
        <fullName evidence="6">Asparaginase</fullName>
    </submittedName>
</protein>
<dbReference type="RefSeq" id="WP_317973487.1">
    <property type="nucleotide sequence ID" value="NZ_BTFW01000001.1"/>
</dbReference>
<evidence type="ECO:0000259" key="5">
    <source>
        <dbReference type="Pfam" id="PF17763"/>
    </source>
</evidence>
<accession>A0ABQ6P329</accession>
<dbReference type="Gene3D" id="3.40.50.40">
    <property type="match status" value="1"/>
</dbReference>
<feature type="domain" description="Asparaginase/glutaminase C-terminal" evidence="5">
    <location>
        <begin position="212"/>
        <end position="315"/>
    </location>
</feature>
<dbReference type="SMART" id="SM00870">
    <property type="entry name" value="Asparaginase"/>
    <property type="match status" value="1"/>
</dbReference>
<dbReference type="SFLD" id="SFLDS00057">
    <property type="entry name" value="Glutaminase/Asparaginase"/>
    <property type="match status" value="1"/>
</dbReference>
<comment type="caution">
    <text evidence="6">The sequence shown here is derived from an EMBL/GenBank/DDBJ whole genome shotgun (WGS) entry which is preliminary data.</text>
</comment>
<dbReference type="InterPro" id="IPR037152">
    <property type="entry name" value="L-asparaginase_N_sf"/>
</dbReference>
<organism evidence="6 7">
    <name type="scientific">Novosphingobium pituita</name>
    <dbReference type="NCBI Taxonomy" id="3056842"/>
    <lineage>
        <taxon>Bacteria</taxon>
        <taxon>Pseudomonadati</taxon>
        <taxon>Pseudomonadota</taxon>
        <taxon>Alphaproteobacteria</taxon>
        <taxon>Sphingomonadales</taxon>
        <taxon>Sphingomonadaceae</taxon>
        <taxon>Novosphingobium</taxon>
    </lineage>
</organism>
<feature type="domain" description="L-asparaginase N-terminal" evidence="4">
    <location>
        <begin position="2"/>
        <end position="189"/>
    </location>
</feature>
<dbReference type="CDD" id="cd08964">
    <property type="entry name" value="L-asparaginase_II"/>
    <property type="match status" value="1"/>
</dbReference>
<dbReference type="Proteomes" id="UP001187221">
    <property type="component" value="Unassembled WGS sequence"/>
</dbReference>
<dbReference type="InterPro" id="IPR040919">
    <property type="entry name" value="Asparaginase_C"/>
</dbReference>
<evidence type="ECO:0000259" key="4">
    <source>
        <dbReference type="Pfam" id="PF00710"/>
    </source>
</evidence>
<gene>
    <name evidence="6" type="ORF">NUTIK01_04120</name>
</gene>
<reference evidence="6 7" key="1">
    <citation type="submission" date="2023-06" db="EMBL/GenBank/DDBJ databases">
        <title>Draft genome sequence of Novosphingobium sp. strain IK01.</title>
        <authorList>
            <person name="Hatamoto M."/>
            <person name="Ikarashi T."/>
            <person name="Yamaguchi T."/>
        </authorList>
    </citation>
    <scope>NUCLEOTIDE SEQUENCE [LARGE SCALE GENOMIC DNA]</scope>
    <source>
        <strain evidence="6 7">IK01</strain>
    </source>
</reference>
<dbReference type="InterPro" id="IPR027474">
    <property type="entry name" value="L-asparaginase_N"/>
</dbReference>
<proteinExistence type="inferred from homology"/>
<dbReference type="Pfam" id="PF17763">
    <property type="entry name" value="Asparaginase_C"/>
    <property type="match status" value="1"/>
</dbReference>
<dbReference type="InterPro" id="IPR004550">
    <property type="entry name" value="AsnASE_II"/>
</dbReference>
<dbReference type="PIRSF" id="PIRSF001220">
    <property type="entry name" value="L-ASNase_gatD"/>
    <property type="match status" value="1"/>
</dbReference>
<evidence type="ECO:0000313" key="7">
    <source>
        <dbReference type="Proteomes" id="UP001187221"/>
    </source>
</evidence>
<sequence>MRIHLVDAGGTITSVVGAGGALAGAGDADGNGAGEALRALLPAGAPPFSVEKVYAGLSEAMGFADFARVAEAIGRACRDPEVAGVVVAHGTDTMEEAAYYADLLHDRSKPVVFTGAQRAAHAPDFDGTANLGDALALAGFAQARDHGVLIVFGGLILPAAQATKVHLAQTQGFAARDGNAGRIEGRAITLPRPGVCPGARVGPLARGPLGERVALITLSAGMSGKLIDAAVAAGYEGIVLAGLGSGNAPDAVVEAVGRALGAGVAVALGTRCLAGSVDGVYSSGHALVAAGALPLRELPAPQARILLAAGLENGITPLSALFA</sequence>
<dbReference type="PRINTS" id="PR00139">
    <property type="entry name" value="ASNGLNASE"/>
</dbReference>
<dbReference type="InterPro" id="IPR027473">
    <property type="entry name" value="L-asparaginase_C"/>
</dbReference>